<keyword evidence="3" id="KW-1185">Reference proteome</keyword>
<keyword evidence="2" id="KW-1133">Transmembrane helix</keyword>
<name>A0A8B8DUM7_CRAVI</name>
<dbReference type="Proteomes" id="UP000694844">
    <property type="component" value="Chromosome 4"/>
</dbReference>
<organism evidence="3 4">
    <name type="scientific">Crassostrea virginica</name>
    <name type="common">Eastern oyster</name>
    <dbReference type="NCBI Taxonomy" id="6565"/>
    <lineage>
        <taxon>Eukaryota</taxon>
        <taxon>Metazoa</taxon>
        <taxon>Spiralia</taxon>
        <taxon>Lophotrochozoa</taxon>
        <taxon>Mollusca</taxon>
        <taxon>Bivalvia</taxon>
        <taxon>Autobranchia</taxon>
        <taxon>Pteriomorphia</taxon>
        <taxon>Ostreida</taxon>
        <taxon>Ostreoidea</taxon>
        <taxon>Ostreidae</taxon>
        <taxon>Crassostrea</taxon>
    </lineage>
</organism>
<protein>
    <submittedName>
        <fullName evidence="4">Uncharacterized protein LOC111129755</fullName>
    </submittedName>
</protein>
<dbReference type="OrthoDB" id="8626508at2759"/>
<feature type="compositionally biased region" description="Basic and acidic residues" evidence="1">
    <location>
        <begin position="133"/>
        <end position="154"/>
    </location>
</feature>
<gene>
    <name evidence="4" type="primary">LOC111129755</name>
</gene>
<dbReference type="GeneID" id="111129755"/>
<dbReference type="AlphaFoldDB" id="A0A8B8DUM7"/>
<evidence type="ECO:0000256" key="1">
    <source>
        <dbReference type="SAM" id="MobiDB-lite"/>
    </source>
</evidence>
<feature type="transmembrane region" description="Helical" evidence="2">
    <location>
        <begin position="23"/>
        <end position="49"/>
    </location>
</feature>
<keyword evidence="2" id="KW-0812">Transmembrane</keyword>
<proteinExistence type="predicted"/>
<evidence type="ECO:0000313" key="4">
    <source>
        <dbReference type="RefSeq" id="XP_022331932.1"/>
    </source>
</evidence>
<dbReference type="RefSeq" id="XP_022331932.1">
    <property type="nucleotide sequence ID" value="XM_022476224.1"/>
</dbReference>
<dbReference type="KEGG" id="cvn:111129755"/>
<evidence type="ECO:0000313" key="3">
    <source>
        <dbReference type="Proteomes" id="UP000694844"/>
    </source>
</evidence>
<reference evidence="4" key="1">
    <citation type="submission" date="2025-08" db="UniProtKB">
        <authorList>
            <consortium name="RefSeq"/>
        </authorList>
    </citation>
    <scope>IDENTIFICATION</scope>
    <source>
        <tissue evidence="4">Whole sample</tissue>
    </source>
</reference>
<feature type="region of interest" description="Disordered" evidence="1">
    <location>
        <begin position="131"/>
        <end position="166"/>
    </location>
</feature>
<accession>A0A8B8DUM7</accession>
<evidence type="ECO:0000256" key="2">
    <source>
        <dbReference type="SAM" id="Phobius"/>
    </source>
</evidence>
<keyword evidence="2" id="KW-0472">Membrane</keyword>
<sequence>MNETYCAMVREMETHRVLFHLRIIYILLFIMSAFSIAAMWISLEAYAGFKRLDRLKWSRFYYPTRVNMSEDETQRAKRNHLEPPDMYQDVTFESLSSSSNIDLYSLTIDYNFCRRVMSDCDLRTPVYTGAKGQKGEPGIDGKGVKGCRGEKGDEGLPGIPGKEGKKGKSTCISEICIYNKLFYIKRLSCILVHEKRVFSYLFKP</sequence>